<evidence type="ECO:0000256" key="1">
    <source>
        <dbReference type="ARBA" id="ARBA00012502"/>
    </source>
</evidence>
<sequence length="163" mass="19079">MKLEKIGLGGGCHWCTEAVFDALRGVTTVEQGYISSFDEFVVYSEAVIVHYDPEIIRLQDLIEIHLHTHKSTSNHSFRKKYRSAVYYFEASKKEEIQNIIKDLQSDFELPIITLVLPFNNFVSSSEEFVQYYSKNPEKPFCKRYIHPKLELLRKKYTNSMISD</sequence>
<gene>
    <name evidence="6" type="ORF">SAMN04488508_106281</name>
</gene>
<dbReference type="Pfam" id="PF01625">
    <property type="entry name" value="PMSR"/>
    <property type="match status" value="1"/>
</dbReference>
<protein>
    <recommendedName>
        <fullName evidence="1">peptide-methionine (S)-S-oxide reductase</fullName>
        <ecNumber evidence="1">1.8.4.11</ecNumber>
    </recommendedName>
</protein>
<dbReference type="EMBL" id="FQYP01000006">
    <property type="protein sequence ID" value="SHJ21540.1"/>
    <property type="molecule type" value="Genomic_DNA"/>
</dbReference>
<dbReference type="InterPro" id="IPR002569">
    <property type="entry name" value="Met_Sox_Rdtase_MsrA_dom"/>
</dbReference>
<dbReference type="PANTHER" id="PTHR43774:SF1">
    <property type="entry name" value="PEPTIDE METHIONINE SULFOXIDE REDUCTASE MSRA 2"/>
    <property type="match status" value="1"/>
</dbReference>
<dbReference type="Proteomes" id="UP000184432">
    <property type="component" value="Unassembled WGS sequence"/>
</dbReference>
<dbReference type="STRING" id="570521.SAMN04488508_106281"/>
<dbReference type="Gene3D" id="3.30.1060.10">
    <property type="entry name" value="Peptide methionine sulphoxide reductase MsrA"/>
    <property type="match status" value="1"/>
</dbReference>
<proteinExistence type="predicted"/>
<feature type="domain" description="Peptide methionine sulphoxide reductase MsrA" evidence="5">
    <location>
        <begin position="6"/>
        <end position="141"/>
    </location>
</feature>
<dbReference type="SUPFAM" id="SSF55068">
    <property type="entry name" value="Peptide methionine sulfoxide reductase"/>
    <property type="match status" value="1"/>
</dbReference>
<evidence type="ECO:0000256" key="3">
    <source>
        <dbReference type="ARBA" id="ARBA00047806"/>
    </source>
</evidence>
<accession>A0A1M6HH47</accession>
<dbReference type="AlphaFoldDB" id="A0A1M6HH47"/>
<dbReference type="RefSeq" id="WP_073317247.1">
    <property type="nucleotide sequence ID" value="NZ_FQYP01000006.1"/>
</dbReference>
<dbReference type="EC" id="1.8.4.11" evidence="1"/>
<dbReference type="PANTHER" id="PTHR43774">
    <property type="entry name" value="PEPTIDE METHIONINE SULFOXIDE REDUCTASE"/>
    <property type="match status" value="1"/>
</dbReference>
<keyword evidence="2" id="KW-0560">Oxidoreductase</keyword>
<dbReference type="GO" id="GO:0008113">
    <property type="term" value="F:peptide-methionine (S)-S-oxide reductase activity"/>
    <property type="evidence" value="ECO:0007669"/>
    <property type="project" value="UniProtKB-EC"/>
</dbReference>
<evidence type="ECO:0000313" key="6">
    <source>
        <dbReference type="EMBL" id="SHJ21540.1"/>
    </source>
</evidence>
<name>A0A1M6HH47_9FLAO</name>
<comment type="catalytic activity">
    <reaction evidence="3">
        <text>L-methionyl-[protein] + [thioredoxin]-disulfide + H2O = L-methionyl-(S)-S-oxide-[protein] + [thioredoxin]-dithiol</text>
        <dbReference type="Rhea" id="RHEA:14217"/>
        <dbReference type="Rhea" id="RHEA-COMP:10698"/>
        <dbReference type="Rhea" id="RHEA-COMP:10700"/>
        <dbReference type="Rhea" id="RHEA-COMP:12313"/>
        <dbReference type="Rhea" id="RHEA-COMP:12315"/>
        <dbReference type="ChEBI" id="CHEBI:15377"/>
        <dbReference type="ChEBI" id="CHEBI:16044"/>
        <dbReference type="ChEBI" id="CHEBI:29950"/>
        <dbReference type="ChEBI" id="CHEBI:44120"/>
        <dbReference type="ChEBI" id="CHEBI:50058"/>
        <dbReference type="EC" id="1.8.4.11"/>
    </reaction>
</comment>
<evidence type="ECO:0000259" key="5">
    <source>
        <dbReference type="Pfam" id="PF01625"/>
    </source>
</evidence>
<reference evidence="7" key="1">
    <citation type="submission" date="2016-11" db="EMBL/GenBank/DDBJ databases">
        <authorList>
            <person name="Varghese N."/>
            <person name="Submissions S."/>
        </authorList>
    </citation>
    <scope>NUCLEOTIDE SEQUENCE [LARGE SCALE GENOMIC DNA]</scope>
    <source>
        <strain evidence="7">DSM 22623</strain>
    </source>
</reference>
<dbReference type="InterPro" id="IPR036509">
    <property type="entry name" value="Met_Sox_Rdtase_MsrA_sf"/>
</dbReference>
<evidence type="ECO:0000313" key="7">
    <source>
        <dbReference type="Proteomes" id="UP000184432"/>
    </source>
</evidence>
<evidence type="ECO:0000256" key="4">
    <source>
        <dbReference type="ARBA" id="ARBA00048782"/>
    </source>
</evidence>
<organism evidence="6 7">
    <name type="scientific">Aquimarina spongiae</name>
    <dbReference type="NCBI Taxonomy" id="570521"/>
    <lineage>
        <taxon>Bacteria</taxon>
        <taxon>Pseudomonadati</taxon>
        <taxon>Bacteroidota</taxon>
        <taxon>Flavobacteriia</taxon>
        <taxon>Flavobacteriales</taxon>
        <taxon>Flavobacteriaceae</taxon>
        <taxon>Aquimarina</taxon>
    </lineage>
</organism>
<dbReference type="OrthoDB" id="4174719at2"/>
<comment type="catalytic activity">
    <reaction evidence="4">
        <text>[thioredoxin]-disulfide + L-methionine + H2O = L-methionine (S)-S-oxide + [thioredoxin]-dithiol</text>
        <dbReference type="Rhea" id="RHEA:19993"/>
        <dbReference type="Rhea" id="RHEA-COMP:10698"/>
        <dbReference type="Rhea" id="RHEA-COMP:10700"/>
        <dbReference type="ChEBI" id="CHEBI:15377"/>
        <dbReference type="ChEBI" id="CHEBI:29950"/>
        <dbReference type="ChEBI" id="CHEBI:50058"/>
        <dbReference type="ChEBI" id="CHEBI:57844"/>
        <dbReference type="ChEBI" id="CHEBI:58772"/>
        <dbReference type="EC" id="1.8.4.11"/>
    </reaction>
</comment>
<evidence type="ECO:0000256" key="2">
    <source>
        <dbReference type="ARBA" id="ARBA00023002"/>
    </source>
</evidence>
<keyword evidence="7" id="KW-1185">Reference proteome</keyword>